<organism evidence="2 3">
    <name type="scientific">Trueperella bialowiezensis</name>
    <dbReference type="NCBI Taxonomy" id="312285"/>
    <lineage>
        <taxon>Bacteria</taxon>
        <taxon>Bacillati</taxon>
        <taxon>Actinomycetota</taxon>
        <taxon>Actinomycetes</taxon>
        <taxon>Actinomycetales</taxon>
        <taxon>Actinomycetaceae</taxon>
        <taxon>Trueperella</taxon>
    </lineage>
</organism>
<dbReference type="RefSeq" id="WP_126416619.1">
    <property type="nucleotide sequence ID" value="NZ_LR134476.1"/>
</dbReference>
<evidence type="ECO:0000313" key="2">
    <source>
        <dbReference type="EMBL" id="VEI13517.1"/>
    </source>
</evidence>
<protein>
    <submittedName>
        <fullName evidence="2">Uncharacterized protein</fullName>
    </submittedName>
</protein>
<proteinExistence type="predicted"/>
<evidence type="ECO:0000313" key="3">
    <source>
        <dbReference type="Proteomes" id="UP000269542"/>
    </source>
</evidence>
<accession>A0A448PF14</accession>
<reference evidence="2 3" key="1">
    <citation type="submission" date="2018-12" db="EMBL/GenBank/DDBJ databases">
        <authorList>
            <consortium name="Pathogen Informatics"/>
        </authorList>
    </citation>
    <scope>NUCLEOTIDE SEQUENCE [LARGE SCALE GENOMIC DNA]</scope>
    <source>
        <strain evidence="2 3">NCTC13354</strain>
    </source>
</reference>
<dbReference type="Proteomes" id="UP000269542">
    <property type="component" value="Chromosome"/>
</dbReference>
<name>A0A448PF14_9ACTO</name>
<evidence type="ECO:0000256" key="1">
    <source>
        <dbReference type="SAM" id="SignalP"/>
    </source>
</evidence>
<dbReference type="PROSITE" id="PS51257">
    <property type="entry name" value="PROKAR_LIPOPROTEIN"/>
    <property type="match status" value="1"/>
</dbReference>
<dbReference type="AlphaFoldDB" id="A0A448PF14"/>
<sequence length="283" mass="31742">MKRKIYFTAFAVAIAVGTSSCSIAEQIYDETMQEIPGSGEDTGDSSFLDKLFERNIESWTPTTIVEDAKNKMDWELSSDVVSEIREYAERNRIRRSLTEEEILELAEAADAKNFLMDSTLVVAAFDELKNELGADELYIHEANLYVQARGIQADIVDPNNPQHVDTYNYFAGGVNAPRWENTPKVVDDYSAEGKTALDFAVPLSEINFGVIDTMRAHAVEILKANGMERDHDYAGRTDFGMGNVYVGFPVLAEEEIIFRSGVNLPRGDVDLRFDNEGNRIEEN</sequence>
<feature type="signal peptide" evidence="1">
    <location>
        <begin position="1"/>
        <end position="24"/>
    </location>
</feature>
<dbReference type="OrthoDB" id="3010296at2"/>
<dbReference type="EMBL" id="LR134476">
    <property type="protein sequence ID" value="VEI13517.1"/>
    <property type="molecule type" value="Genomic_DNA"/>
</dbReference>
<keyword evidence="1" id="KW-0732">Signal</keyword>
<keyword evidence="3" id="KW-1185">Reference proteome</keyword>
<dbReference type="KEGG" id="tbw:NCTC13354_01232"/>
<gene>
    <name evidence="2" type="ORF">NCTC13354_01232</name>
</gene>
<feature type="chain" id="PRO_5019061403" evidence="1">
    <location>
        <begin position="25"/>
        <end position="283"/>
    </location>
</feature>